<reference evidence="2" key="1">
    <citation type="journal article" date="2023" name="Mol. Phylogenet. Evol.">
        <title>Genome-scale phylogeny and comparative genomics of the fungal order Sordariales.</title>
        <authorList>
            <person name="Hensen N."/>
            <person name="Bonometti L."/>
            <person name="Westerberg I."/>
            <person name="Brannstrom I.O."/>
            <person name="Guillou S."/>
            <person name="Cros-Aarteil S."/>
            <person name="Calhoun S."/>
            <person name="Haridas S."/>
            <person name="Kuo A."/>
            <person name="Mondo S."/>
            <person name="Pangilinan J."/>
            <person name="Riley R."/>
            <person name="LaButti K."/>
            <person name="Andreopoulos B."/>
            <person name="Lipzen A."/>
            <person name="Chen C."/>
            <person name="Yan M."/>
            <person name="Daum C."/>
            <person name="Ng V."/>
            <person name="Clum A."/>
            <person name="Steindorff A."/>
            <person name="Ohm R.A."/>
            <person name="Martin F."/>
            <person name="Silar P."/>
            <person name="Natvig D.O."/>
            <person name="Lalanne C."/>
            <person name="Gautier V."/>
            <person name="Ament-Velasquez S.L."/>
            <person name="Kruys A."/>
            <person name="Hutchinson M.I."/>
            <person name="Powell A.J."/>
            <person name="Barry K."/>
            <person name="Miller A.N."/>
            <person name="Grigoriev I.V."/>
            <person name="Debuchy R."/>
            <person name="Gladieux P."/>
            <person name="Hiltunen Thoren M."/>
            <person name="Johannesson H."/>
        </authorList>
    </citation>
    <scope>NUCLEOTIDE SEQUENCE</scope>
    <source>
        <strain evidence="2">PSN309</strain>
    </source>
</reference>
<gene>
    <name evidence="2" type="ORF">QBC35DRAFT_551828</name>
</gene>
<sequence length="271" mass="31376">RANRRLINASIYLSQYELQVVHIEGKRNYVPDALSRLRTLQDQPERSDDVPVLDDVWFIFAEARMDDELKRQFVEGYNTDKKYRAVIEDIKAKTVNEGTDTLSRPGLPFLLIEDLLYNIRTDGSRALCVPRTVLKTILATIHDEKHHFGTDRMLHDLKGLAIHHKTSEVKKYIKWCPTCRLNQTNRDLPNGNYQPIRPIDNLPMRVIAMDFITVEIALRYHIFEHPDQPWIKAIPALQWNLNSAHSSATGSSPHEQLYGFRLQGPLEVLTE</sequence>
<organism evidence="2 3">
    <name type="scientific">Podospora australis</name>
    <dbReference type="NCBI Taxonomy" id="1536484"/>
    <lineage>
        <taxon>Eukaryota</taxon>
        <taxon>Fungi</taxon>
        <taxon>Dikarya</taxon>
        <taxon>Ascomycota</taxon>
        <taxon>Pezizomycotina</taxon>
        <taxon>Sordariomycetes</taxon>
        <taxon>Sordariomycetidae</taxon>
        <taxon>Sordariales</taxon>
        <taxon>Podosporaceae</taxon>
        <taxon>Podospora</taxon>
    </lineage>
</organism>
<comment type="caution">
    <text evidence="2">The sequence shown here is derived from an EMBL/GenBank/DDBJ whole genome shotgun (WGS) entry which is preliminary data.</text>
</comment>
<dbReference type="Gene3D" id="1.10.340.70">
    <property type="match status" value="1"/>
</dbReference>
<evidence type="ECO:0000313" key="2">
    <source>
        <dbReference type="EMBL" id="KAK4181992.1"/>
    </source>
</evidence>
<dbReference type="InterPro" id="IPR050951">
    <property type="entry name" value="Retrovirus_Pol_polyprotein"/>
</dbReference>
<dbReference type="InterPro" id="IPR041588">
    <property type="entry name" value="Integrase_H2C2"/>
</dbReference>
<evidence type="ECO:0000259" key="1">
    <source>
        <dbReference type="Pfam" id="PF17921"/>
    </source>
</evidence>
<name>A0AAN6WKF1_9PEZI</name>
<keyword evidence="3" id="KW-1185">Reference proteome</keyword>
<feature type="domain" description="Integrase zinc-binding" evidence="1">
    <location>
        <begin position="129"/>
        <end position="184"/>
    </location>
</feature>
<dbReference type="PANTHER" id="PTHR37984">
    <property type="entry name" value="PROTEIN CBG26694"/>
    <property type="match status" value="1"/>
</dbReference>
<dbReference type="Proteomes" id="UP001302126">
    <property type="component" value="Unassembled WGS sequence"/>
</dbReference>
<feature type="non-terminal residue" evidence="2">
    <location>
        <position position="271"/>
    </location>
</feature>
<accession>A0AAN6WKF1</accession>
<dbReference type="Pfam" id="PF17921">
    <property type="entry name" value="Integrase_H2C2"/>
    <property type="match status" value="1"/>
</dbReference>
<dbReference type="EMBL" id="MU864859">
    <property type="protein sequence ID" value="KAK4181992.1"/>
    <property type="molecule type" value="Genomic_DNA"/>
</dbReference>
<protein>
    <recommendedName>
        <fullName evidence="1">Integrase zinc-binding domain-containing protein</fullName>
    </recommendedName>
</protein>
<evidence type="ECO:0000313" key="3">
    <source>
        <dbReference type="Proteomes" id="UP001302126"/>
    </source>
</evidence>
<feature type="non-terminal residue" evidence="2">
    <location>
        <position position="1"/>
    </location>
</feature>
<dbReference type="AlphaFoldDB" id="A0AAN6WKF1"/>
<reference evidence="2" key="2">
    <citation type="submission" date="2023-05" db="EMBL/GenBank/DDBJ databases">
        <authorList>
            <consortium name="Lawrence Berkeley National Laboratory"/>
            <person name="Steindorff A."/>
            <person name="Hensen N."/>
            <person name="Bonometti L."/>
            <person name="Westerberg I."/>
            <person name="Brannstrom I.O."/>
            <person name="Guillou S."/>
            <person name="Cros-Aarteil S."/>
            <person name="Calhoun S."/>
            <person name="Haridas S."/>
            <person name="Kuo A."/>
            <person name="Mondo S."/>
            <person name="Pangilinan J."/>
            <person name="Riley R."/>
            <person name="Labutti K."/>
            <person name="Andreopoulos B."/>
            <person name="Lipzen A."/>
            <person name="Chen C."/>
            <person name="Yanf M."/>
            <person name="Daum C."/>
            <person name="Ng V."/>
            <person name="Clum A."/>
            <person name="Ohm R."/>
            <person name="Martin F."/>
            <person name="Silar P."/>
            <person name="Natvig D."/>
            <person name="Lalanne C."/>
            <person name="Gautier V."/>
            <person name="Ament-Velasquez S.L."/>
            <person name="Kruys A."/>
            <person name="Hutchinson M.I."/>
            <person name="Powell A.J."/>
            <person name="Barry K."/>
            <person name="Miller A.N."/>
            <person name="Grigoriev I.V."/>
            <person name="Debuchy R."/>
            <person name="Gladieux P."/>
            <person name="Thoren M.H."/>
            <person name="Johannesson H."/>
        </authorList>
    </citation>
    <scope>NUCLEOTIDE SEQUENCE</scope>
    <source>
        <strain evidence="2">PSN309</strain>
    </source>
</reference>
<proteinExistence type="predicted"/>
<dbReference type="PANTHER" id="PTHR37984:SF5">
    <property type="entry name" value="PROTEIN NYNRIN-LIKE"/>
    <property type="match status" value="1"/>
</dbReference>